<keyword evidence="2" id="KW-0812">Transmembrane</keyword>
<feature type="transmembrane region" description="Helical" evidence="2">
    <location>
        <begin position="150"/>
        <end position="180"/>
    </location>
</feature>
<feature type="compositionally biased region" description="Basic and acidic residues" evidence="1">
    <location>
        <begin position="29"/>
        <end position="41"/>
    </location>
</feature>
<evidence type="ECO:0008006" key="5">
    <source>
        <dbReference type="Google" id="ProtNLM"/>
    </source>
</evidence>
<evidence type="ECO:0000313" key="4">
    <source>
        <dbReference type="Proteomes" id="UP000189004"/>
    </source>
</evidence>
<dbReference type="Proteomes" id="UP000189004">
    <property type="component" value="Unassembled WGS sequence"/>
</dbReference>
<comment type="caution">
    <text evidence="3">The sequence shown here is derived from an EMBL/GenBank/DDBJ whole genome shotgun (WGS) entry which is preliminary data.</text>
</comment>
<protein>
    <recommendedName>
        <fullName evidence="5">DUF3159 domain-containing protein</fullName>
    </recommendedName>
</protein>
<evidence type="ECO:0000313" key="3">
    <source>
        <dbReference type="EMBL" id="OOC54470.1"/>
    </source>
</evidence>
<feature type="transmembrane region" description="Helical" evidence="2">
    <location>
        <begin position="121"/>
        <end position="138"/>
    </location>
</feature>
<accession>A0A1V3C250</accession>
<feature type="compositionally biased region" description="Basic and acidic residues" evidence="1">
    <location>
        <begin position="1"/>
        <end position="17"/>
    </location>
</feature>
<evidence type="ECO:0000256" key="1">
    <source>
        <dbReference type="SAM" id="MobiDB-lite"/>
    </source>
</evidence>
<dbReference type="STRING" id="501010.NOSIN_12185"/>
<gene>
    <name evidence="3" type="ORF">NOSIN_12185</name>
</gene>
<feature type="region of interest" description="Disordered" evidence="1">
    <location>
        <begin position="1"/>
        <end position="51"/>
    </location>
</feature>
<feature type="transmembrane region" description="Helical" evidence="2">
    <location>
        <begin position="96"/>
        <end position="114"/>
    </location>
</feature>
<dbReference type="RefSeq" id="WP_077690875.1">
    <property type="nucleotide sequence ID" value="NZ_MCOK01000001.1"/>
</dbReference>
<organism evidence="3 4">
    <name type="scientific">Nocardiopsis sinuspersici</name>
    <dbReference type="NCBI Taxonomy" id="501010"/>
    <lineage>
        <taxon>Bacteria</taxon>
        <taxon>Bacillati</taxon>
        <taxon>Actinomycetota</taxon>
        <taxon>Actinomycetes</taxon>
        <taxon>Streptosporangiales</taxon>
        <taxon>Nocardiopsidaceae</taxon>
        <taxon>Nocardiopsis</taxon>
    </lineage>
</organism>
<feature type="transmembrane region" description="Helical" evidence="2">
    <location>
        <begin position="240"/>
        <end position="258"/>
    </location>
</feature>
<dbReference type="Pfam" id="PF11361">
    <property type="entry name" value="DUF3159"/>
    <property type="match status" value="1"/>
</dbReference>
<dbReference type="EMBL" id="MCOK01000001">
    <property type="protein sequence ID" value="OOC54470.1"/>
    <property type="molecule type" value="Genomic_DNA"/>
</dbReference>
<keyword evidence="2" id="KW-1133">Transmembrane helix</keyword>
<dbReference type="OrthoDB" id="5244221at2"/>
<keyword evidence="2" id="KW-0472">Membrane</keyword>
<evidence type="ECO:0000256" key="2">
    <source>
        <dbReference type="SAM" id="Phobius"/>
    </source>
</evidence>
<name>A0A1V3C250_9ACTN</name>
<keyword evidence="4" id="KW-1185">Reference proteome</keyword>
<reference evidence="4" key="1">
    <citation type="submission" date="2016-08" db="EMBL/GenBank/DDBJ databases">
        <authorList>
            <person name="Tokovenko B."/>
            <person name="Kalinowski J."/>
        </authorList>
    </citation>
    <scope>NUCLEOTIDE SEQUENCE [LARGE SCALE GENOMIC DNA]</scope>
    <source>
        <strain evidence="4">UTMC102</strain>
    </source>
</reference>
<dbReference type="AlphaFoldDB" id="A0A1V3C250"/>
<sequence>MTEQQRAAEEAASKAEADDREEVPAAADGRGDAPDPERRPGGEGAGDTPAVTEDTVEALVRSQLSKALGGKRGMVEAAMPTLAFTVSYILTSELRLSIGLGVAAALFLGGIRLLQRSSVQYVLTSLFGIGIAAVFAMRSGNAADAFLPGIIYNAVYAVVLSLSVLVRWPAIGLMIGPFIGNKEDFTSWRSNPAVLSLASRLTWLLVLPCVIRVLVQYPLWMAETYGWADTFGLLGLSKIAMGWPLQVAAFAAMVWVLARGRTPLDEYEEGTSARGEDGPRRS</sequence>
<proteinExistence type="predicted"/>
<dbReference type="InterPro" id="IPR016566">
    <property type="entry name" value="UCP010219"/>
</dbReference>